<dbReference type="InterPro" id="IPR010732">
    <property type="entry name" value="T6SS_TssG-like"/>
</dbReference>
<proteinExistence type="predicted"/>
<organism evidence="1 2">
    <name type="scientific">Collimonas arenae</name>
    <dbReference type="NCBI Taxonomy" id="279058"/>
    <lineage>
        <taxon>Bacteria</taxon>
        <taxon>Pseudomonadati</taxon>
        <taxon>Pseudomonadota</taxon>
        <taxon>Betaproteobacteria</taxon>
        <taxon>Burkholderiales</taxon>
        <taxon>Oxalobacteraceae</taxon>
        <taxon>Collimonas</taxon>
    </lineage>
</organism>
<dbReference type="PANTHER" id="PTHR35564:SF4">
    <property type="entry name" value="CYTOPLASMIC PROTEIN"/>
    <property type="match status" value="1"/>
</dbReference>
<protein>
    <submittedName>
        <fullName evidence="1">Uncharacterized protein ImpH/VasB</fullName>
    </submittedName>
</protein>
<dbReference type="PANTHER" id="PTHR35564">
    <property type="match status" value="1"/>
</dbReference>
<gene>
    <name evidence="1" type="primary">impH</name>
    <name evidence="1" type="ORF">LT85_3554</name>
</gene>
<dbReference type="HOGENOM" id="CLU_048238_0_0_4"/>
<dbReference type="Pfam" id="PF06996">
    <property type="entry name" value="T6SS_TssG"/>
    <property type="match status" value="1"/>
</dbReference>
<evidence type="ECO:0000313" key="1">
    <source>
        <dbReference type="EMBL" id="AIY42712.1"/>
    </source>
</evidence>
<dbReference type="NCBIfam" id="TIGR03347">
    <property type="entry name" value="VI_chp_1"/>
    <property type="match status" value="1"/>
</dbReference>
<reference evidence="2" key="1">
    <citation type="journal article" date="2014" name="Soil Biol. Biochem.">
        <title>Structure and function of bacterial communities in ageing soils: Insights from the Mendocino ecological staircase.</title>
        <authorList>
            <person name="Uroz S."/>
            <person name="Tech J.J."/>
            <person name="Sawaya N.A."/>
            <person name="Frey-Klett P."/>
            <person name="Leveau J.H.J."/>
        </authorList>
    </citation>
    <scope>NUCLEOTIDE SEQUENCE [LARGE SCALE GENOMIC DNA]</scope>
    <source>
        <strain evidence="2">Cal35</strain>
    </source>
</reference>
<sequence length="360" mass="41060">MLAAQRRFEPSVIQRLLDKPHRFHFFQAVMMLELWLKRNGVPHEEAVSDYLRFQNTVSLGFPPSEIEALEVRPKLTQQSVEELLEALQTNQLDSISLTPAFLGFLGSNGTLPSHYSERIAAHQLYEKDHGPRAFLDVFSNRGVALFFKAWRKYRLEFKYQIDGKDSFLPLLMALAGLGHRTLRDRMSEDGEGLLDESIGHFAAAIRHRPPSAAYMQRVLCEYFAVPIAIEQFVGHWYDVPRDQQTVLGATNATLGSVAMVGERVWQRDLRMRLKIGPLRRKNFENFLPGGTAAIGLQKILAMFTSFFLEYEVQLILRADEVQSVTLDSDRVGGQLGWDTFVTSKPEVNDRTDVCYEIHSL</sequence>
<evidence type="ECO:0000313" key="2">
    <source>
        <dbReference type="Proteomes" id="UP000030302"/>
    </source>
</evidence>
<dbReference type="AlphaFoldDB" id="A0A0A1FIM0"/>
<dbReference type="STRING" id="279058.LT85_3554"/>
<dbReference type="KEGG" id="care:LT85_3554"/>
<name>A0A0A1FIM0_9BURK</name>
<dbReference type="OrthoDB" id="1523296at2"/>
<dbReference type="Proteomes" id="UP000030302">
    <property type="component" value="Chromosome"/>
</dbReference>
<keyword evidence="2" id="KW-1185">Reference proteome</keyword>
<accession>A0A0A1FIM0</accession>
<dbReference type="RefSeq" id="WP_038491346.1">
    <property type="nucleotide sequence ID" value="NZ_CP009962.1"/>
</dbReference>
<dbReference type="EMBL" id="CP009962">
    <property type="protein sequence ID" value="AIY42712.1"/>
    <property type="molecule type" value="Genomic_DNA"/>
</dbReference>